<organism evidence="1 2">
    <name type="scientific">Cetraspora pellucida</name>
    <dbReference type="NCBI Taxonomy" id="1433469"/>
    <lineage>
        <taxon>Eukaryota</taxon>
        <taxon>Fungi</taxon>
        <taxon>Fungi incertae sedis</taxon>
        <taxon>Mucoromycota</taxon>
        <taxon>Glomeromycotina</taxon>
        <taxon>Glomeromycetes</taxon>
        <taxon>Diversisporales</taxon>
        <taxon>Gigasporaceae</taxon>
        <taxon>Cetraspora</taxon>
    </lineage>
</organism>
<protein>
    <submittedName>
        <fullName evidence="1">13142_t:CDS:1</fullName>
    </submittedName>
</protein>
<dbReference type="Proteomes" id="UP000789366">
    <property type="component" value="Unassembled WGS sequence"/>
</dbReference>
<evidence type="ECO:0000313" key="1">
    <source>
        <dbReference type="EMBL" id="CAG8765202.1"/>
    </source>
</evidence>
<sequence length="78" mass="8946">MDHFSNSFKLIQELEQTQQDHQAQGCKWLLTDVTDGFDNLRNINYGTFTKPFITNISDSTKSLMIVLGSVVNEHVWAK</sequence>
<dbReference type="EMBL" id="CAJVPW010050686">
    <property type="protein sequence ID" value="CAG8765202.1"/>
    <property type="molecule type" value="Genomic_DNA"/>
</dbReference>
<accession>A0ACA9QUT2</accession>
<proteinExistence type="predicted"/>
<gene>
    <name evidence="1" type="ORF">SPELUC_LOCUS15401</name>
</gene>
<evidence type="ECO:0000313" key="2">
    <source>
        <dbReference type="Proteomes" id="UP000789366"/>
    </source>
</evidence>
<reference evidence="1" key="1">
    <citation type="submission" date="2021-06" db="EMBL/GenBank/DDBJ databases">
        <authorList>
            <person name="Kallberg Y."/>
            <person name="Tangrot J."/>
            <person name="Rosling A."/>
        </authorList>
    </citation>
    <scope>NUCLEOTIDE SEQUENCE</scope>
    <source>
        <strain evidence="1">28 12/20/2015</strain>
    </source>
</reference>
<keyword evidence="2" id="KW-1185">Reference proteome</keyword>
<name>A0ACA9QUT2_9GLOM</name>
<comment type="caution">
    <text evidence="1">The sequence shown here is derived from an EMBL/GenBank/DDBJ whole genome shotgun (WGS) entry which is preliminary data.</text>
</comment>
<feature type="non-terminal residue" evidence="1">
    <location>
        <position position="78"/>
    </location>
</feature>